<evidence type="ECO:0000313" key="1">
    <source>
        <dbReference type="EMBL" id="VDS06513.1"/>
    </source>
</evidence>
<dbReference type="EMBL" id="UZWD01000049">
    <property type="protein sequence ID" value="VDS06513.1"/>
    <property type="molecule type" value="Genomic_DNA"/>
</dbReference>
<evidence type="ECO:0000313" key="2">
    <source>
        <dbReference type="Proteomes" id="UP000268844"/>
    </source>
</evidence>
<sequence length="89" mass="9995">MNKKLDVTLPDDVVAVIEGAVAAGQFGTSDEMLADAVHAWTRHQEDRANTIAFMRERIRQSLDDPRPSVPIDEAFERISARVDALFEDR</sequence>
<proteinExistence type="predicted"/>
<reference evidence="1 2" key="1">
    <citation type="submission" date="2018-12" db="EMBL/GenBank/DDBJ databases">
        <authorList>
            <person name="Criscuolo A."/>
        </authorList>
    </citation>
    <scope>NUCLEOTIDE SEQUENCE [LARGE SCALE GENOMIC DNA]</scope>
    <source>
        <strain evidence="1">ACIP1116281</strain>
    </source>
</reference>
<dbReference type="Gene3D" id="6.20.450.20">
    <property type="match status" value="1"/>
</dbReference>
<keyword evidence="2" id="KW-1185">Reference proteome</keyword>
<gene>
    <name evidence="1" type="ORF">DEVEQU_03677</name>
</gene>
<dbReference type="OrthoDB" id="9815501at2"/>
<evidence type="ECO:0008006" key="3">
    <source>
        <dbReference type="Google" id="ProtNLM"/>
    </source>
</evidence>
<dbReference type="Proteomes" id="UP000268844">
    <property type="component" value="Unassembled WGS sequence"/>
</dbReference>
<organism evidence="1 2">
    <name type="scientific">Devosia equisanguinis</name>
    <dbReference type="NCBI Taxonomy" id="2490941"/>
    <lineage>
        <taxon>Bacteria</taxon>
        <taxon>Pseudomonadati</taxon>
        <taxon>Pseudomonadota</taxon>
        <taxon>Alphaproteobacteria</taxon>
        <taxon>Hyphomicrobiales</taxon>
        <taxon>Devosiaceae</taxon>
        <taxon>Devosia</taxon>
    </lineage>
</organism>
<dbReference type="RefSeq" id="WP_126152020.1">
    <property type="nucleotide sequence ID" value="NZ_JBHTMH010000001.1"/>
</dbReference>
<protein>
    <recommendedName>
        <fullName evidence="3">Type II toxin-antitoxin system ParD family antitoxin</fullName>
    </recommendedName>
</protein>
<name>A0A3S4DSU2_9HYPH</name>
<accession>A0A3S4DSU2</accession>
<dbReference type="AlphaFoldDB" id="A0A3S4DSU2"/>